<protein>
    <recommendedName>
        <fullName evidence="3">Hemerythrin-like domain-containing protein</fullName>
    </recommendedName>
</protein>
<evidence type="ECO:0000313" key="1">
    <source>
        <dbReference type="EMBL" id="PHQ35835.1"/>
    </source>
</evidence>
<gene>
    <name evidence="1" type="ORF">CEE69_08555</name>
</gene>
<proteinExistence type="predicted"/>
<evidence type="ECO:0008006" key="3">
    <source>
        <dbReference type="Google" id="ProtNLM"/>
    </source>
</evidence>
<sequence>MGAPDALVRDGENASQTILINAAFLQEIKDSNPNLWHAASELRAMCETDEWDAESTTRDQIKQFVRALGELRDLISLQFGLEESYGYLHAAGPAPQLAPLQPDFADVQRQLHQALEQHCRLYLDLCDLVEQSEELQYRGCDRPALLAFAEQVAQFSREMTRHERLEAELIEREQSNAR</sequence>
<evidence type="ECO:0000313" key="2">
    <source>
        <dbReference type="Proteomes" id="UP000225740"/>
    </source>
</evidence>
<keyword evidence="2" id="KW-1185">Reference proteome</keyword>
<organism evidence="1 2">
    <name type="scientific">Rhodopirellula bahusiensis</name>
    <dbReference type="NCBI Taxonomy" id="2014065"/>
    <lineage>
        <taxon>Bacteria</taxon>
        <taxon>Pseudomonadati</taxon>
        <taxon>Planctomycetota</taxon>
        <taxon>Planctomycetia</taxon>
        <taxon>Pirellulales</taxon>
        <taxon>Pirellulaceae</taxon>
        <taxon>Rhodopirellula</taxon>
    </lineage>
</organism>
<dbReference type="OrthoDB" id="276004at2"/>
<dbReference type="AlphaFoldDB" id="A0A2G1W9W3"/>
<name>A0A2G1W9W3_9BACT</name>
<accession>A0A2G1W9W3</accession>
<dbReference type="Proteomes" id="UP000225740">
    <property type="component" value="Unassembled WGS sequence"/>
</dbReference>
<comment type="caution">
    <text evidence="1">The sequence shown here is derived from an EMBL/GenBank/DDBJ whole genome shotgun (WGS) entry which is preliminary data.</text>
</comment>
<reference evidence="1 2" key="1">
    <citation type="submission" date="2017-06" db="EMBL/GenBank/DDBJ databases">
        <title>Description of Rhodopirellula bahusiensis sp. nov.</title>
        <authorList>
            <person name="Kizina J."/>
            <person name="Harder J."/>
        </authorList>
    </citation>
    <scope>NUCLEOTIDE SEQUENCE [LARGE SCALE GENOMIC DNA]</scope>
    <source>
        <strain evidence="1 2">SWK21</strain>
    </source>
</reference>
<dbReference type="EMBL" id="NIZW01000006">
    <property type="protein sequence ID" value="PHQ35835.1"/>
    <property type="molecule type" value="Genomic_DNA"/>
</dbReference>